<dbReference type="NCBIfam" id="TIGR03370">
    <property type="entry name" value="VPLPA-CTERM"/>
    <property type="match status" value="1"/>
</dbReference>
<gene>
    <name evidence="3" type="ORF">ICN82_10805</name>
</gene>
<evidence type="ECO:0000313" key="3">
    <source>
        <dbReference type="EMBL" id="MBE3638694.1"/>
    </source>
</evidence>
<feature type="transmembrane region" description="Helical" evidence="1">
    <location>
        <begin position="181"/>
        <end position="199"/>
    </location>
</feature>
<reference evidence="3" key="1">
    <citation type="submission" date="2020-09" db="EMBL/GenBank/DDBJ databases">
        <title>A novel bacterium of genus Mangrovicoccus, isolated from South China Sea.</title>
        <authorList>
            <person name="Huang H."/>
            <person name="Mo K."/>
            <person name="Hu Y."/>
        </authorList>
    </citation>
    <scope>NUCLEOTIDE SEQUENCE</scope>
    <source>
        <strain evidence="3">HB182678</strain>
    </source>
</reference>
<accession>A0A8J6Z6G1</accession>
<keyword evidence="2" id="KW-0732">Signal</keyword>
<protein>
    <submittedName>
        <fullName evidence="3">VPLPA-CTERM sorting domain-containing protein</fullName>
    </submittedName>
</protein>
<sequence length="206" mass="21576">MKDMLKTLFLAAGLSCLAGGTFAATVSEADYGGDYSNDWQNVTTVTATGSSTVTGTWSYQNDYDYLALTGLAAGAQTITLTFSSIGDDAAAYSYSAGGDVYYKTTPYQWSGWEGTKLGTVGLDYYNPQDDTLTLVLDDDFAGSLYLGLYGTYGRLNYNITGLNWASADPASGTTSPAPVPVPFSAVMLLGGLGALGLAARRRKTAA</sequence>
<feature type="signal peptide" evidence="2">
    <location>
        <begin position="1"/>
        <end position="23"/>
    </location>
</feature>
<keyword evidence="4" id="KW-1185">Reference proteome</keyword>
<dbReference type="EMBL" id="JACVXA010000030">
    <property type="protein sequence ID" value="MBE3638694.1"/>
    <property type="molecule type" value="Genomic_DNA"/>
</dbReference>
<dbReference type="AlphaFoldDB" id="A0A8J6Z6G1"/>
<organism evidence="3 4">
    <name type="scientific">Mangrovicoccus algicola</name>
    <dbReference type="NCBI Taxonomy" id="2771008"/>
    <lineage>
        <taxon>Bacteria</taxon>
        <taxon>Pseudomonadati</taxon>
        <taxon>Pseudomonadota</taxon>
        <taxon>Alphaproteobacteria</taxon>
        <taxon>Rhodobacterales</taxon>
        <taxon>Paracoccaceae</taxon>
        <taxon>Mangrovicoccus</taxon>
    </lineage>
</organism>
<dbReference type="InterPro" id="IPR022472">
    <property type="entry name" value="VPLPA-CTERM"/>
</dbReference>
<name>A0A8J6Z6G1_9RHOB</name>
<comment type="caution">
    <text evidence="3">The sequence shown here is derived from an EMBL/GenBank/DDBJ whole genome shotgun (WGS) entry which is preliminary data.</text>
</comment>
<dbReference type="Proteomes" id="UP000609121">
    <property type="component" value="Unassembled WGS sequence"/>
</dbReference>
<evidence type="ECO:0000256" key="2">
    <source>
        <dbReference type="SAM" id="SignalP"/>
    </source>
</evidence>
<proteinExistence type="predicted"/>
<keyword evidence="1" id="KW-0812">Transmembrane</keyword>
<feature type="chain" id="PRO_5035273389" evidence="2">
    <location>
        <begin position="24"/>
        <end position="206"/>
    </location>
</feature>
<evidence type="ECO:0000313" key="4">
    <source>
        <dbReference type="Proteomes" id="UP000609121"/>
    </source>
</evidence>
<evidence type="ECO:0000256" key="1">
    <source>
        <dbReference type="SAM" id="Phobius"/>
    </source>
</evidence>
<keyword evidence="1" id="KW-0472">Membrane</keyword>
<keyword evidence="1" id="KW-1133">Transmembrane helix</keyword>
<dbReference type="RefSeq" id="WP_193182569.1">
    <property type="nucleotide sequence ID" value="NZ_JACVXA010000030.1"/>
</dbReference>